<reference evidence="1 2" key="1">
    <citation type="submission" date="2018-08" db="EMBL/GenBank/DDBJ databases">
        <authorList>
            <person name="Laetsch R D."/>
            <person name="Stevens L."/>
            <person name="Kumar S."/>
            <person name="Blaxter L. M."/>
        </authorList>
    </citation>
    <scope>NUCLEOTIDE SEQUENCE [LARGE SCALE GENOMIC DNA]</scope>
</reference>
<dbReference type="AlphaFoldDB" id="A0A498SBZ8"/>
<name>A0A498SBZ8_ACAVI</name>
<evidence type="ECO:0000313" key="2">
    <source>
        <dbReference type="Proteomes" id="UP000276991"/>
    </source>
</evidence>
<dbReference type="OrthoDB" id="5835245at2759"/>
<accession>A0A498SBZ8</accession>
<sequence>MMKFNKAEEIAVEAGVALMTTTSSYDVMFVQGVWGIWTGMSSKDIAYDQVFIDMKTKITIYGPHNGIIVYCGVQQEPSMCWPYILNDAPNSLSIQQFDAAAPTFATIHWPTAVEENGDNGRNKSATCMPNQHYQLAPKDGTSDDNFSAFEKVRLNLFETNPTIAKIRSFDMVSSAGSNYKSDLNSTIPQISNSNISNMRKPLSVTQNVNYHRDIEKTSKNDVSNDEMRLKSVINSWNDVQQPISSTRINSNLIPMQESFEKRATNCGYYSDHHNDEIAKFLEHLAGSFAYSSSNQQQQYRSTTDLCEVQMNHSKVPEQLYHLYETQDAFGNLLEQFEMEIKMDEQILSQLSSFNVSKKHLSIDSNEKNRNLVKNFGPSLILDNFILRSRLKNAKRTEALPEYFQHYSQPFANTFNDVDTLRHVCDSPYIPPTLPTSLIPISLRDAEKSIITTKSDEINMKSADRIKNVLPEKDSLEHLEVPAKISLTINSRQLNVTAEKKSNKQKLVEKEENLENSLEELGSSSVNSYSIENEAMIPIKSILHMSSRKSRLRKKVRFPTECS</sequence>
<evidence type="ECO:0000313" key="1">
    <source>
        <dbReference type="EMBL" id="VBB27581.1"/>
    </source>
</evidence>
<dbReference type="EMBL" id="UPTC01000252">
    <property type="protein sequence ID" value="VBB27581.1"/>
    <property type="molecule type" value="Genomic_DNA"/>
</dbReference>
<protein>
    <submittedName>
        <fullName evidence="1">Uncharacterized protein</fullName>
    </submittedName>
</protein>
<organism evidence="1 2">
    <name type="scientific">Acanthocheilonema viteae</name>
    <name type="common">Filarial nematode worm</name>
    <name type="synonym">Dipetalonema viteae</name>
    <dbReference type="NCBI Taxonomy" id="6277"/>
    <lineage>
        <taxon>Eukaryota</taxon>
        <taxon>Metazoa</taxon>
        <taxon>Ecdysozoa</taxon>
        <taxon>Nematoda</taxon>
        <taxon>Chromadorea</taxon>
        <taxon>Rhabditida</taxon>
        <taxon>Spirurina</taxon>
        <taxon>Spiruromorpha</taxon>
        <taxon>Filarioidea</taxon>
        <taxon>Onchocercidae</taxon>
        <taxon>Acanthocheilonema</taxon>
    </lineage>
</organism>
<proteinExistence type="predicted"/>
<keyword evidence="2" id="KW-1185">Reference proteome</keyword>
<dbReference type="Proteomes" id="UP000276991">
    <property type="component" value="Unassembled WGS sequence"/>
</dbReference>
<gene>
    <name evidence="1" type="ORF">NAV_LOCUS2411</name>
</gene>